<comment type="caution">
    <text evidence="2">The sequence shown here is derived from an EMBL/GenBank/DDBJ whole genome shotgun (WGS) entry which is preliminary data.</text>
</comment>
<evidence type="ECO:0000313" key="3">
    <source>
        <dbReference type="Proteomes" id="UP000549882"/>
    </source>
</evidence>
<reference evidence="2 3" key="1">
    <citation type="submission" date="2020-08" db="EMBL/GenBank/DDBJ databases">
        <title>Genomic Encyclopedia of Type Strains, Phase IV (KMG-V): Genome sequencing to study the core and pangenomes of soil and plant-associated prokaryotes.</title>
        <authorList>
            <person name="Whitman W."/>
        </authorList>
    </citation>
    <scope>NUCLEOTIDE SEQUENCE [LARGE SCALE GENOMIC DNA]</scope>
    <source>
        <strain evidence="2 3">SEMIA 4064</strain>
    </source>
</reference>
<gene>
    <name evidence="2" type="ORF">GGD50_003103</name>
</gene>
<dbReference type="EMBL" id="JACHBI010000005">
    <property type="protein sequence ID" value="MBB5574476.1"/>
    <property type="molecule type" value="Genomic_DNA"/>
</dbReference>
<dbReference type="Proteomes" id="UP000549882">
    <property type="component" value="Unassembled WGS sequence"/>
</dbReference>
<evidence type="ECO:0000256" key="1">
    <source>
        <dbReference type="SAM" id="Phobius"/>
    </source>
</evidence>
<name>A0A7W9D235_9HYPH</name>
<proteinExistence type="predicted"/>
<keyword evidence="1" id="KW-0812">Transmembrane</keyword>
<protein>
    <submittedName>
        <fullName evidence="2">Uncharacterized protein</fullName>
    </submittedName>
</protein>
<dbReference type="AlphaFoldDB" id="A0A7W9D235"/>
<keyword evidence="3" id="KW-1185">Reference proteome</keyword>
<keyword evidence="1" id="KW-0472">Membrane</keyword>
<keyword evidence="1" id="KW-1133">Transmembrane helix</keyword>
<organism evidence="2 3">
    <name type="scientific">Rhizobium paranaense</name>
    <dbReference type="NCBI Taxonomy" id="1650438"/>
    <lineage>
        <taxon>Bacteria</taxon>
        <taxon>Pseudomonadati</taxon>
        <taxon>Pseudomonadota</taxon>
        <taxon>Alphaproteobacteria</taxon>
        <taxon>Hyphomicrobiales</taxon>
        <taxon>Rhizobiaceae</taxon>
        <taxon>Rhizobium/Agrobacterium group</taxon>
        <taxon>Rhizobium</taxon>
    </lineage>
</organism>
<sequence>MRVLLGTSNCGKAFRALCQMKSSTAAKPRLCAQPLIFSPQWGEGTTSAFSAPRHSDRKATSMRRHWLLLVLAAAGGGEFGGGVIEAVG</sequence>
<accession>A0A7W9D235</accession>
<feature type="transmembrane region" description="Helical" evidence="1">
    <location>
        <begin position="66"/>
        <end position="84"/>
    </location>
</feature>
<evidence type="ECO:0000313" key="2">
    <source>
        <dbReference type="EMBL" id="MBB5574476.1"/>
    </source>
</evidence>